<name>A0ABR1MSX1_9PEZI</name>
<evidence type="ECO:0000259" key="2">
    <source>
        <dbReference type="PROSITE" id="PS50181"/>
    </source>
</evidence>
<gene>
    <name evidence="3" type="ORF">IWX46DRAFT_636759</name>
</gene>
<feature type="compositionally biased region" description="Acidic residues" evidence="1">
    <location>
        <begin position="487"/>
        <end position="501"/>
    </location>
</feature>
<dbReference type="PROSITE" id="PS50181">
    <property type="entry name" value="FBOX"/>
    <property type="match status" value="1"/>
</dbReference>
<feature type="domain" description="F-box" evidence="2">
    <location>
        <begin position="1"/>
        <end position="42"/>
    </location>
</feature>
<organism evidence="3 4">
    <name type="scientific">Phyllosticta citricarpa</name>
    <dbReference type="NCBI Taxonomy" id="55181"/>
    <lineage>
        <taxon>Eukaryota</taxon>
        <taxon>Fungi</taxon>
        <taxon>Dikarya</taxon>
        <taxon>Ascomycota</taxon>
        <taxon>Pezizomycotina</taxon>
        <taxon>Dothideomycetes</taxon>
        <taxon>Dothideomycetes incertae sedis</taxon>
        <taxon>Botryosphaeriales</taxon>
        <taxon>Phyllostictaceae</taxon>
        <taxon>Phyllosticta</taxon>
    </lineage>
</organism>
<proteinExistence type="predicted"/>
<accession>A0ABR1MSX1</accession>
<feature type="compositionally biased region" description="Low complexity" evidence="1">
    <location>
        <begin position="502"/>
        <end position="517"/>
    </location>
</feature>
<feature type="region of interest" description="Disordered" evidence="1">
    <location>
        <begin position="473"/>
        <end position="538"/>
    </location>
</feature>
<dbReference type="InterPro" id="IPR036047">
    <property type="entry name" value="F-box-like_dom_sf"/>
</dbReference>
<dbReference type="SUPFAM" id="SSF81383">
    <property type="entry name" value="F-box domain"/>
    <property type="match status" value="1"/>
</dbReference>
<feature type="compositionally biased region" description="Acidic residues" evidence="1">
    <location>
        <begin position="518"/>
        <end position="527"/>
    </location>
</feature>
<dbReference type="InterPro" id="IPR001810">
    <property type="entry name" value="F-box_dom"/>
</dbReference>
<evidence type="ECO:0000313" key="3">
    <source>
        <dbReference type="EMBL" id="KAK7556848.1"/>
    </source>
</evidence>
<dbReference type="Proteomes" id="UP001365128">
    <property type="component" value="Unassembled WGS sequence"/>
</dbReference>
<keyword evidence="4" id="KW-1185">Reference proteome</keyword>
<protein>
    <recommendedName>
        <fullName evidence="2">F-box domain-containing protein</fullName>
    </recommendedName>
</protein>
<dbReference type="Pfam" id="PF00646">
    <property type="entry name" value="F-box"/>
    <property type="match status" value="1"/>
</dbReference>
<sequence length="649" mass="72147">MLLQLPSELLLDILGFLDPASFYQCLLSCKIILSHARGSKKLLRQQIDNVPGPKSWEIAGILPNMPAKELFSLFTQRARANLLHGAADVTQLKLPLERFKLGALQKCSCPKNPTVYMALVNTKTGAIGIHLIGIQGKPFLTCIISPHHLNLDRHEEIRFEVLKCAFAEWTSDGTFVKQAQQQSKLFTKLVVWRMWGDDSKVEPETIEDVYVGDGREPAALAANVQGTPVVAFSSPERALGLSVRDGWEFPTWEAEQYSAHIMAPSSIVARTGKDEGLLTPSEILTKGNRALFSFPLAPTPQWEMDDFLRPNTLVSNFDYFEALANSGITRRDCSGLILASRHQCGRGADSFHVNEVLQLHFQAHGKFAGAYIIKAVEIMDECDPYTPTFRYPNLQSKIVAQLDGINMLASRKSSLGLVLAVSPNSRRIAVASWDRVQVWTLDPMAFFMVVKGHIGIEKTTLSEVKRLSNATGTRWRDADGDTSMDTTDSDDSTLDSSESDDLTVSTNSTVSTVSTDSSESDTSDSDDSMSLSSAGEPDESDWLRHCGWDYFSCHERKRLADERQDPLAPYNEIVTLQPVSLPRCGVVHSLEFTRDDALWGWTDRGPVCWALGGETCGRRRTEFMSFSHHHVSNRTDFSHSYSNTSSKPF</sequence>
<reference evidence="3 4" key="1">
    <citation type="submission" date="2024-04" db="EMBL/GenBank/DDBJ databases">
        <title>Phyllosticta paracitricarpa is synonymous to the EU quarantine fungus P. citricarpa based on phylogenomic analyses.</title>
        <authorList>
            <consortium name="Lawrence Berkeley National Laboratory"/>
            <person name="Van Ingen-Buijs V.A."/>
            <person name="Van Westerhoven A.C."/>
            <person name="Haridas S."/>
            <person name="Skiadas P."/>
            <person name="Martin F."/>
            <person name="Groenewald J.Z."/>
            <person name="Crous P.W."/>
            <person name="Seidl M.F."/>
        </authorList>
    </citation>
    <scope>NUCLEOTIDE SEQUENCE [LARGE SCALE GENOMIC DNA]</scope>
    <source>
        <strain evidence="3 4">CBS 122670</strain>
    </source>
</reference>
<comment type="caution">
    <text evidence="3">The sequence shown here is derived from an EMBL/GenBank/DDBJ whole genome shotgun (WGS) entry which is preliminary data.</text>
</comment>
<evidence type="ECO:0000256" key="1">
    <source>
        <dbReference type="SAM" id="MobiDB-lite"/>
    </source>
</evidence>
<dbReference type="EMBL" id="JBBPDW010000001">
    <property type="protein sequence ID" value="KAK7556848.1"/>
    <property type="molecule type" value="Genomic_DNA"/>
</dbReference>
<evidence type="ECO:0000313" key="4">
    <source>
        <dbReference type="Proteomes" id="UP001365128"/>
    </source>
</evidence>